<evidence type="ECO:0000313" key="1">
    <source>
        <dbReference type="EMBL" id="CAD9010706.1"/>
    </source>
</evidence>
<proteinExistence type="predicted"/>
<reference evidence="1" key="1">
    <citation type="submission" date="2021-01" db="EMBL/GenBank/DDBJ databases">
        <authorList>
            <person name="Corre E."/>
            <person name="Pelletier E."/>
            <person name="Niang G."/>
            <person name="Scheremetjew M."/>
            <person name="Finn R."/>
            <person name="Kale V."/>
            <person name="Holt S."/>
            <person name="Cochrane G."/>
            <person name="Meng A."/>
            <person name="Brown T."/>
            <person name="Cohen L."/>
        </authorList>
    </citation>
    <scope>NUCLEOTIDE SEQUENCE</scope>
    <source>
        <strain evidence="1">NIES-381</strain>
    </source>
</reference>
<dbReference type="EMBL" id="HBGA01059070">
    <property type="protein sequence ID" value="CAD9010706.1"/>
    <property type="molecule type" value="Transcribed_RNA"/>
</dbReference>
<dbReference type="AlphaFoldDB" id="A0A7S1IFR8"/>
<protein>
    <submittedName>
        <fullName evidence="1">Uncharacterized protein</fullName>
    </submittedName>
</protein>
<sequence length="116" mass="12983">MGEYCLITLAASGNMSLSPFTSDETPERGVIRTSSMHTAAWRTPLFGLQDVDAYYYSAFNLLCNQFPSPLRIAQAPSQMNSYKHMYHSTGHGQFCEPLYPFCGVALHHLSCVVREL</sequence>
<name>A0A7S1IFR8_9EUGL</name>
<accession>A0A7S1IFR8</accession>
<gene>
    <name evidence="1" type="ORF">EGYM00392_LOCUS21806</name>
</gene>
<organism evidence="1">
    <name type="scientific">Eutreptiella gymnastica</name>
    <dbReference type="NCBI Taxonomy" id="73025"/>
    <lineage>
        <taxon>Eukaryota</taxon>
        <taxon>Discoba</taxon>
        <taxon>Euglenozoa</taxon>
        <taxon>Euglenida</taxon>
        <taxon>Spirocuta</taxon>
        <taxon>Euglenophyceae</taxon>
        <taxon>Eutreptiales</taxon>
        <taxon>Eutreptiaceae</taxon>
        <taxon>Eutreptiella</taxon>
    </lineage>
</organism>